<proteinExistence type="predicted"/>
<evidence type="ECO:0000259" key="1">
    <source>
        <dbReference type="Pfam" id="PF17775"/>
    </source>
</evidence>
<dbReference type="SUPFAM" id="SSF103642">
    <property type="entry name" value="Sec-C motif"/>
    <property type="match status" value="1"/>
</dbReference>
<dbReference type="PANTHER" id="PTHR33747:SF1">
    <property type="entry name" value="ADENYLATE CYCLASE-ASSOCIATED CAP C-TERMINAL DOMAIN-CONTAINING PROTEIN"/>
    <property type="match status" value="1"/>
</dbReference>
<dbReference type="SUPFAM" id="SSF54427">
    <property type="entry name" value="NTF2-like"/>
    <property type="match status" value="1"/>
</dbReference>
<name>A0A3B0Z8S2_9ZZZZ</name>
<dbReference type="InterPro" id="IPR032710">
    <property type="entry name" value="NTF2-like_dom_sf"/>
</dbReference>
<dbReference type="InterPro" id="IPR048469">
    <property type="entry name" value="YchJ-like_M"/>
</dbReference>
<protein>
    <submittedName>
        <fullName evidence="2">UPF0225 protein YchJ</fullName>
    </submittedName>
</protein>
<gene>
    <name evidence="2" type="ORF">MNBD_GAMMA18-2480</name>
</gene>
<dbReference type="InterPro" id="IPR004027">
    <property type="entry name" value="SEC_C_motif"/>
</dbReference>
<sequence>MIENRCECGSGNDYLSCCGQYHQKMAIASTIEALMRSRYCAYVREYNEYLNNTWHVSTRPKDSISHNPELQWRGLEIVEVVGGGELDNQGEVEFIARYTVSGRPEALHERSRFIREAGQWFYVGGDDLPPIAAVSSGKIARNGPCPCSSGKKYKKCCGSN</sequence>
<evidence type="ECO:0000313" key="2">
    <source>
        <dbReference type="EMBL" id="VAW89788.1"/>
    </source>
</evidence>
<organism evidence="2">
    <name type="scientific">hydrothermal vent metagenome</name>
    <dbReference type="NCBI Taxonomy" id="652676"/>
    <lineage>
        <taxon>unclassified sequences</taxon>
        <taxon>metagenomes</taxon>
        <taxon>ecological metagenomes</taxon>
    </lineage>
</organism>
<dbReference type="EMBL" id="UOFP01000291">
    <property type="protein sequence ID" value="VAW89788.1"/>
    <property type="molecule type" value="Genomic_DNA"/>
</dbReference>
<dbReference type="Pfam" id="PF17775">
    <property type="entry name" value="YchJ_M-like"/>
    <property type="match status" value="1"/>
</dbReference>
<accession>A0A3B0Z8S2</accession>
<dbReference type="AlphaFoldDB" id="A0A3B0Z8S2"/>
<dbReference type="NCBIfam" id="NF002449">
    <property type="entry name" value="PRK01617.1"/>
    <property type="match status" value="1"/>
</dbReference>
<feature type="domain" description="YchJ-like middle NTF2-like" evidence="1">
    <location>
        <begin position="31"/>
        <end position="125"/>
    </location>
</feature>
<reference evidence="2" key="1">
    <citation type="submission" date="2018-06" db="EMBL/GenBank/DDBJ databases">
        <authorList>
            <person name="Zhirakovskaya E."/>
        </authorList>
    </citation>
    <scope>NUCLEOTIDE SEQUENCE</scope>
</reference>
<dbReference type="PANTHER" id="PTHR33747">
    <property type="entry name" value="UPF0225 PROTEIN SCO1677"/>
    <property type="match status" value="1"/>
</dbReference>
<dbReference type="Gene3D" id="3.10.450.50">
    <property type="match status" value="1"/>
</dbReference>
<dbReference type="Pfam" id="PF02810">
    <property type="entry name" value="SEC-C"/>
    <property type="match status" value="1"/>
</dbReference>